<proteinExistence type="predicted"/>
<sequence length="88" mass="11095">MIQYPNRKENTPRKDEFLFNWISRTRRTREVRRRRKNKMKKRKKEDEEMKIQERVYPSSKITCVILRIRIRVCCQWCPATLLFCKFWV</sequence>
<protein>
    <submittedName>
        <fullName evidence="1">Uncharacterized protein</fullName>
    </submittedName>
</protein>
<dbReference type="Proteomes" id="UP000829196">
    <property type="component" value="Unassembled WGS sequence"/>
</dbReference>
<dbReference type="EMBL" id="JAGYWB010000001">
    <property type="protein sequence ID" value="KAI0530954.1"/>
    <property type="molecule type" value="Genomic_DNA"/>
</dbReference>
<evidence type="ECO:0000313" key="2">
    <source>
        <dbReference type="Proteomes" id="UP000829196"/>
    </source>
</evidence>
<name>A0A8T3C8R1_DENNO</name>
<keyword evidence="2" id="KW-1185">Reference proteome</keyword>
<dbReference type="SMR" id="A0A8T3C8R1"/>
<evidence type="ECO:0000313" key="1">
    <source>
        <dbReference type="EMBL" id="KAI0530954.1"/>
    </source>
</evidence>
<organism evidence="1 2">
    <name type="scientific">Dendrobium nobile</name>
    <name type="common">Orchid</name>
    <dbReference type="NCBI Taxonomy" id="94219"/>
    <lineage>
        <taxon>Eukaryota</taxon>
        <taxon>Viridiplantae</taxon>
        <taxon>Streptophyta</taxon>
        <taxon>Embryophyta</taxon>
        <taxon>Tracheophyta</taxon>
        <taxon>Spermatophyta</taxon>
        <taxon>Magnoliopsida</taxon>
        <taxon>Liliopsida</taxon>
        <taxon>Asparagales</taxon>
        <taxon>Orchidaceae</taxon>
        <taxon>Epidendroideae</taxon>
        <taxon>Malaxideae</taxon>
        <taxon>Dendrobiinae</taxon>
        <taxon>Dendrobium</taxon>
    </lineage>
</organism>
<comment type="caution">
    <text evidence="1">The sequence shown here is derived from an EMBL/GenBank/DDBJ whole genome shotgun (WGS) entry which is preliminary data.</text>
</comment>
<dbReference type="AlphaFoldDB" id="A0A8T3C8R1"/>
<reference evidence="1" key="1">
    <citation type="journal article" date="2022" name="Front. Genet.">
        <title>Chromosome-Scale Assembly of the Dendrobium nobile Genome Provides Insights Into the Molecular Mechanism of the Biosynthesis of the Medicinal Active Ingredient of Dendrobium.</title>
        <authorList>
            <person name="Xu Q."/>
            <person name="Niu S.-C."/>
            <person name="Li K.-L."/>
            <person name="Zheng P.-J."/>
            <person name="Zhang X.-J."/>
            <person name="Jia Y."/>
            <person name="Liu Y."/>
            <person name="Niu Y.-X."/>
            <person name="Yu L.-H."/>
            <person name="Chen D.-F."/>
            <person name="Zhang G.-Q."/>
        </authorList>
    </citation>
    <scope>NUCLEOTIDE SEQUENCE</scope>
    <source>
        <tissue evidence="1">Leaf</tissue>
    </source>
</reference>
<accession>A0A8T3C8R1</accession>
<gene>
    <name evidence="1" type="ORF">KFK09_000503</name>
</gene>